<evidence type="ECO:0000313" key="2">
    <source>
        <dbReference type="EMBL" id="PEG52719.1"/>
    </source>
</evidence>
<dbReference type="SUPFAM" id="SSF159245">
    <property type="entry name" value="AttH-like"/>
    <property type="match status" value="1"/>
</dbReference>
<evidence type="ECO:0008006" key="5">
    <source>
        <dbReference type="Google" id="ProtNLM"/>
    </source>
</evidence>
<keyword evidence="4" id="KW-1185">Reference proteome</keyword>
<dbReference type="RefSeq" id="WP_073853667.1">
    <property type="nucleotide sequence ID" value="NZ_BAAATC010000018.1"/>
</dbReference>
<evidence type="ECO:0000313" key="1">
    <source>
        <dbReference type="EMBL" id="OPE50023.1"/>
    </source>
</evidence>
<evidence type="ECO:0000313" key="4">
    <source>
        <dbReference type="Proteomes" id="UP000220340"/>
    </source>
</evidence>
<dbReference type="Proteomes" id="UP000191039">
    <property type="component" value="Unassembled WGS sequence"/>
</dbReference>
<protein>
    <recommendedName>
        <fullName evidence="5">AttH domain-containing protein</fullName>
    </recommendedName>
</protein>
<reference evidence="1 3" key="1">
    <citation type="submission" date="2016-09" db="EMBL/GenBank/DDBJ databases">
        <title>genome sequences of unsequenced Mycobacteria.</title>
        <authorList>
            <person name="Greninger A.L."/>
            <person name="Jerome K.R."/>
            <person name="Mcnair B."/>
            <person name="Wallis C."/>
            <person name="Fang F."/>
        </authorList>
    </citation>
    <scope>NUCLEOTIDE SEQUENCE [LARGE SCALE GENOMIC DNA]</scope>
    <source>
        <strain evidence="1 3">BM1</strain>
    </source>
</reference>
<organism evidence="1 3">
    <name type="scientific">Mycolicibacterium diernhoferi</name>
    <dbReference type="NCBI Taxonomy" id="1801"/>
    <lineage>
        <taxon>Bacteria</taxon>
        <taxon>Bacillati</taxon>
        <taxon>Actinomycetota</taxon>
        <taxon>Actinomycetes</taxon>
        <taxon>Mycobacteriales</taxon>
        <taxon>Mycobacteriaceae</taxon>
        <taxon>Mycolicibacterium</taxon>
    </lineage>
</organism>
<dbReference type="AlphaFoldDB" id="A0A1Q4HLT4"/>
<name>A0A1Q4HLT4_9MYCO</name>
<gene>
    <name evidence="1" type="ORF">BV510_21560</name>
    <name evidence="2" type="ORF">CRI78_19685</name>
</gene>
<comment type="caution">
    <text evidence="1">The sequence shown here is derived from an EMBL/GenBank/DDBJ whole genome shotgun (WGS) entry which is preliminary data.</text>
</comment>
<accession>A0A1Q4HLT4</accession>
<dbReference type="Proteomes" id="UP000220340">
    <property type="component" value="Unassembled WGS sequence"/>
</dbReference>
<evidence type="ECO:0000313" key="3">
    <source>
        <dbReference type="Proteomes" id="UP000191039"/>
    </source>
</evidence>
<dbReference type="EMBL" id="MIJD01000270">
    <property type="protein sequence ID" value="OPE50023.1"/>
    <property type="molecule type" value="Genomic_DNA"/>
</dbReference>
<proteinExistence type="predicted"/>
<sequence>MAIVFDPELYRATEKHFAHHPLPGYESGWETWHADACYDNGYFSTVMLAVDGPIFMVDLRIVNAAGEPVVESMQFFPSEEFVASTDTFDIRMGHNYLRGEFPRFEIHVRDGDHGVDLTYEPLVQPTISELPDGVGIGRVAVPDTPVFVGWFFQPKSRITGKLTIGGQEIPVTGQGFSDHQFGSADFFEDAVQFFIWGCLPLGEHTVNFFDAQTTRTGGYRPFKWLWDWKGEKLVEYCRDADFYIRASNIAEGDTLPRTLVVVFEHARIRGTVTCEFTALIQKQPLELKDRTVVLNRSAYDCHAQLEIDNDIVDTRFTRIVEVAYPVRAMSDPS</sequence>
<dbReference type="EMBL" id="PDCR01000027">
    <property type="protein sequence ID" value="PEG52719.1"/>
    <property type="molecule type" value="Genomic_DNA"/>
</dbReference>
<dbReference type="InterPro" id="IPR023374">
    <property type="entry name" value="AttH-like_dom_sf"/>
</dbReference>
<dbReference type="STRING" id="1801.BRW64_01910"/>
<reference evidence="2 4" key="2">
    <citation type="submission" date="2017-10" db="EMBL/GenBank/DDBJ databases">
        <title>The new phylogeny of genus Mycobacterium.</title>
        <authorList>
            <person name="Tortoli E."/>
            <person name="Trovato A."/>
            <person name="Cirillo D.M."/>
        </authorList>
    </citation>
    <scope>NUCLEOTIDE SEQUENCE [LARGE SCALE GENOMIC DNA]</scope>
    <source>
        <strain evidence="2 4">IP141170001</strain>
    </source>
</reference>
<dbReference type="Gene3D" id="2.40.370.10">
    <property type="entry name" value="AttH-like domain"/>
    <property type="match status" value="1"/>
</dbReference>
<dbReference type="OrthoDB" id="4507307at2"/>